<reference evidence="7 8" key="1">
    <citation type="journal article" date="2018" name="Evol. Lett.">
        <title>Horizontal gene cluster transfer increased hallucinogenic mushroom diversity.</title>
        <authorList>
            <person name="Reynolds H.T."/>
            <person name="Vijayakumar V."/>
            <person name="Gluck-Thaler E."/>
            <person name="Korotkin H.B."/>
            <person name="Matheny P.B."/>
            <person name="Slot J.C."/>
        </authorList>
    </citation>
    <scope>NUCLEOTIDE SEQUENCE [LARGE SCALE GENOMIC DNA]</scope>
    <source>
        <strain evidence="7 8">2631</strain>
    </source>
</reference>
<feature type="active site" description="Proton donor" evidence="2">
    <location>
        <position position="458"/>
    </location>
</feature>
<feature type="signal peptide" evidence="5">
    <location>
        <begin position="1"/>
        <end position="19"/>
    </location>
</feature>
<dbReference type="PANTHER" id="PTHR35848:SF9">
    <property type="entry name" value="SLL1358 PROTEIN"/>
    <property type="match status" value="1"/>
</dbReference>
<protein>
    <recommendedName>
        <fullName evidence="6">Cupin type-1 domain-containing protein</fullName>
    </recommendedName>
</protein>
<feature type="region of interest" description="Disordered" evidence="4">
    <location>
        <begin position="82"/>
        <end position="122"/>
    </location>
</feature>
<feature type="binding site" evidence="3">
    <location>
        <position position="190"/>
    </location>
    <ligand>
        <name>Mn(2+)</name>
        <dbReference type="ChEBI" id="CHEBI:29035"/>
        <label>1</label>
    </ligand>
</feature>
<proteinExistence type="predicted"/>
<feature type="domain" description="Cupin type-1" evidence="6">
    <location>
        <begin position="134"/>
        <end position="294"/>
    </location>
</feature>
<sequence length="505" mass="54944">MRSFSLTFVSTTLIGAAFGSVINDPQVASFLKSKPLDGSSVRSLSLAERAAAGIKSRHLRPTVPDLVKRDSITPPDIGQIATWAPGVQPQPQRGAAGSTFGSADTSPEIDAQNPDNVASPTTDAGVVPNLKWSFSLSHTRLLKGGWVREQVIQDLPPYFAAAELRLEPNAYRELSCPVNIYQYYECPNSHWHRVAEWGYILNGTGRISAIDEDGKSFISDIQGPTDGEDPDIYYFPPGVPHSIQALSTGLEILVLFGDGDFDKLGTTFMLSDWLAHTPLSIVSQNLGINISELAIIPQKDPYIIQATKPPAPLGHAADDAPKSPEGEVPNPFVFRLKDQEKQLAKGGGGWVKIQDSTNFAASKTVASALVFIEPNGLRELHWHTVDGLLCFTSLAHCVDKDALEWLYIIHGKGRATAFAGGSTARTFDFQVGDTGVFPISYGHYIKNLSPTEPLIYLEIFKSDRFVDFSATQWLALTPPQVVADLLNISLATVESLKKEKQYVVA</sequence>
<feature type="binding site" evidence="3">
    <location>
        <position position="241"/>
    </location>
    <ligand>
        <name>Mn(2+)</name>
        <dbReference type="ChEBI" id="CHEBI:29035"/>
        <label>1</label>
    </ligand>
</feature>
<dbReference type="Gene3D" id="2.60.120.10">
    <property type="entry name" value="Jelly Rolls"/>
    <property type="match status" value="2"/>
</dbReference>
<organism evidence="7 8">
    <name type="scientific">Psilocybe cyanescens</name>
    <dbReference type="NCBI Taxonomy" id="93625"/>
    <lineage>
        <taxon>Eukaryota</taxon>
        <taxon>Fungi</taxon>
        <taxon>Dikarya</taxon>
        <taxon>Basidiomycota</taxon>
        <taxon>Agaricomycotina</taxon>
        <taxon>Agaricomycetes</taxon>
        <taxon>Agaricomycetidae</taxon>
        <taxon>Agaricales</taxon>
        <taxon>Agaricineae</taxon>
        <taxon>Strophariaceae</taxon>
        <taxon>Psilocybe</taxon>
    </lineage>
</organism>
<dbReference type="EMBL" id="NHYD01003915">
    <property type="protein sequence ID" value="PPQ70075.1"/>
    <property type="molecule type" value="Genomic_DNA"/>
</dbReference>
<dbReference type="InParanoid" id="A0A409VUZ2"/>
<dbReference type="InterPro" id="IPR011051">
    <property type="entry name" value="RmlC_Cupin_sf"/>
</dbReference>
<dbReference type="PANTHER" id="PTHR35848">
    <property type="entry name" value="OXALATE-BINDING PROTEIN"/>
    <property type="match status" value="1"/>
</dbReference>
<dbReference type="STRING" id="93625.A0A409VUZ2"/>
<feature type="binding site" evidence="3">
    <location>
        <position position="443"/>
    </location>
    <ligand>
        <name>Mn(2+)</name>
        <dbReference type="ChEBI" id="CHEBI:29035"/>
        <label>2</label>
    </ligand>
</feature>
<feature type="chain" id="PRO_5019185537" description="Cupin type-1 domain-containing protein" evidence="5">
    <location>
        <begin position="20"/>
        <end position="505"/>
    </location>
</feature>
<dbReference type="Pfam" id="PF00190">
    <property type="entry name" value="Cupin_1"/>
    <property type="match status" value="2"/>
</dbReference>
<evidence type="ECO:0000256" key="3">
    <source>
        <dbReference type="PIRSR" id="PIRSR617774-2"/>
    </source>
</evidence>
<name>A0A409VUZ2_PSICY</name>
<dbReference type="Proteomes" id="UP000283269">
    <property type="component" value="Unassembled WGS sequence"/>
</dbReference>
<feature type="binding site" evidence="3">
    <location>
        <position position="192"/>
    </location>
    <ligand>
        <name>Mn(2+)</name>
        <dbReference type="ChEBI" id="CHEBI:29035"/>
        <label>1</label>
    </ligand>
</feature>
<comment type="cofactor">
    <cofactor evidence="3">
        <name>Mn(2+)</name>
        <dbReference type="ChEBI" id="CHEBI:29035"/>
    </cofactor>
    <text evidence="3">Binds 2 manganese ions per subunit.</text>
</comment>
<keyword evidence="5" id="KW-0732">Signal</keyword>
<feature type="domain" description="Cupin type-1" evidence="6">
    <location>
        <begin position="334"/>
        <end position="494"/>
    </location>
</feature>
<accession>A0A409VUZ2</accession>
<dbReference type="InterPro" id="IPR006045">
    <property type="entry name" value="Cupin_1"/>
</dbReference>
<evidence type="ECO:0000313" key="7">
    <source>
        <dbReference type="EMBL" id="PPQ70075.1"/>
    </source>
</evidence>
<feature type="compositionally biased region" description="Polar residues" evidence="4">
    <location>
        <begin position="113"/>
        <end position="122"/>
    </location>
</feature>
<dbReference type="GO" id="GO:0033609">
    <property type="term" value="P:oxalate metabolic process"/>
    <property type="evidence" value="ECO:0007669"/>
    <property type="project" value="InterPro"/>
</dbReference>
<gene>
    <name evidence="7" type="ORF">CVT25_006552</name>
</gene>
<dbReference type="GO" id="GO:0046872">
    <property type="term" value="F:metal ion binding"/>
    <property type="evidence" value="ECO:0007669"/>
    <property type="project" value="UniProtKB-KW"/>
</dbReference>
<dbReference type="NCBIfam" id="TIGR03404">
    <property type="entry name" value="bicupin_oxalic"/>
    <property type="match status" value="1"/>
</dbReference>
<evidence type="ECO:0000313" key="8">
    <source>
        <dbReference type="Proteomes" id="UP000283269"/>
    </source>
</evidence>
<dbReference type="SUPFAM" id="SSF51182">
    <property type="entry name" value="RmlC-like cupins"/>
    <property type="match status" value="1"/>
</dbReference>
<feature type="binding site" evidence="3">
    <location>
        <position position="196"/>
    </location>
    <ligand>
        <name>Mn(2+)</name>
        <dbReference type="ChEBI" id="CHEBI:29035"/>
        <label>1</label>
    </ligand>
</feature>
<keyword evidence="1 3" id="KW-0479">Metal-binding</keyword>
<dbReference type="OrthoDB" id="10263073at2759"/>
<dbReference type="InterPro" id="IPR017774">
    <property type="entry name" value="Bicupin_oxalate_deCO2ase/Oxase"/>
</dbReference>
<dbReference type="InterPro" id="IPR014710">
    <property type="entry name" value="RmlC-like_jellyroll"/>
</dbReference>
<evidence type="ECO:0000256" key="1">
    <source>
        <dbReference type="ARBA" id="ARBA00022723"/>
    </source>
</evidence>
<dbReference type="SMART" id="SM00835">
    <property type="entry name" value="Cupin_1"/>
    <property type="match status" value="2"/>
</dbReference>
<evidence type="ECO:0000256" key="4">
    <source>
        <dbReference type="SAM" id="MobiDB-lite"/>
    </source>
</evidence>
<feature type="binding site" evidence="3">
    <location>
        <position position="381"/>
    </location>
    <ligand>
        <name>Mn(2+)</name>
        <dbReference type="ChEBI" id="CHEBI:29035"/>
        <label>2</label>
    </ligand>
</feature>
<keyword evidence="8" id="KW-1185">Reference proteome</keyword>
<evidence type="ECO:0000259" key="6">
    <source>
        <dbReference type="SMART" id="SM00835"/>
    </source>
</evidence>
<evidence type="ECO:0000256" key="2">
    <source>
        <dbReference type="PIRSR" id="PIRSR617774-1"/>
    </source>
</evidence>
<dbReference type="InterPro" id="IPR051610">
    <property type="entry name" value="GPI/OXD"/>
</dbReference>
<feature type="binding site" evidence="3">
    <location>
        <position position="404"/>
    </location>
    <ligand>
        <name>Mn(2+)</name>
        <dbReference type="ChEBI" id="CHEBI:29035"/>
        <label>2</label>
    </ligand>
</feature>
<comment type="caution">
    <text evidence="7">The sequence shown here is derived from an EMBL/GenBank/DDBJ whole genome shotgun (WGS) entry which is preliminary data.</text>
</comment>
<feature type="binding site" evidence="3">
    <location>
        <position position="383"/>
    </location>
    <ligand>
        <name>Mn(2+)</name>
        <dbReference type="ChEBI" id="CHEBI:29035"/>
        <label>2</label>
    </ligand>
</feature>
<evidence type="ECO:0000256" key="5">
    <source>
        <dbReference type="SAM" id="SignalP"/>
    </source>
</evidence>
<dbReference type="CDD" id="cd20305">
    <property type="entry name" value="cupin_OxDC_C"/>
    <property type="match status" value="1"/>
</dbReference>
<dbReference type="AlphaFoldDB" id="A0A409VUZ2"/>
<keyword evidence="3" id="KW-0464">Manganese</keyword>